<reference evidence="1 2" key="1">
    <citation type="submission" date="2024-01" db="EMBL/GenBank/DDBJ databases">
        <title>Genome assemblies of Stephania.</title>
        <authorList>
            <person name="Yang L."/>
        </authorList>
    </citation>
    <scope>NUCLEOTIDE SEQUENCE [LARGE SCALE GENOMIC DNA]</scope>
    <source>
        <strain evidence="1">JXDWG</strain>
        <tissue evidence="1">Leaf</tissue>
    </source>
</reference>
<protein>
    <submittedName>
        <fullName evidence="1">Uncharacterized protein</fullName>
    </submittedName>
</protein>
<keyword evidence="2" id="KW-1185">Reference proteome</keyword>
<name>A0AAP0KVT6_9MAGN</name>
<organism evidence="1 2">
    <name type="scientific">Stephania cephalantha</name>
    <dbReference type="NCBI Taxonomy" id="152367"/>
    <lineage>
        <taxon>Eukaryota</taxon>
        <taxon>Viridiplantae</taxon>
        <taxon>Streptophyta</taxon>
        <taxon>Embryophyta</taxon>
        <taxon>Tracheophyta</taxon>
        <taxon>Spermatophyta</taxon>
        <taxon>Magnoliopsida</taxon>
        <taxon>Ranunculales</taxon>
        <taxon>Menispermaceae</taxon>
        <taxon>Menispermoideae</taxon>
        <taxon>Cissampelideae</taxon>
        <taxon>Stephania</taxon>
    </lineage>
</organism>
<dbReference type="AlphaFoldDB" id="A0AAP0KVT6"/>
<proteinExistence type="predicted"/>
<dbReference type="EMBL" id="JBBNAG010000002">
    <property type="protein sequence ID" value="KAK9158325.1"/>
    <property type="molecule type" value="Genomic_DNA"/>
</dbReference>
<evidence type="ECO:0000313" key="1">
    <source>
        <dbReference type="EMBL" id="KAK9158325.1"/>
    </source>
</evidence>
<sequence>MNQENLLEKKEVDGEKESMKDWRLMERRNPWKIGQGQGGTRRIPLRLWNQLTNYVFASSRVIGSAQSYAGHVMVSRTGNMITTS</sequence>
<accession>A0AAP0KVT6</accession>
<comment type="caution">
    <text evidence="1">The sequence shown here is derived from an EMBL/GenBank/DDBJ whole genome shotgun (WGS) entry which is preliminary data.</text>
</comment>
<gene>
    <name evidence="1" type="ORF">Scep_004899</name>
</gene>
<dbReference type="Proteomes" id="UP001419268">
    <property type="component" value="Unassembled WGS sequence"/>
</dbReference>
<evidence type="ECO:0000313" key="2">
    <source>
        <dbReference type="Proteomes" id="UP001419268"/>
    </source>
</evidence>